<feature type="domain" description="EH" evidence="2">
    <location>
        <begin position="261"/>
        <end position="306"/>
    </location>
</feature>
<feature type="domain" description="EH" evidence="2">
    <location>
        <begin position="27"/>
        <end position="111"/>
    </location>
</feature>
<dbReference type="Proteomes" id="UP000283210">
    <property type="component" value="Chromosome 4"/>
</dbReference>
<feature type="compositionally biased region" description="Polar residues" evidence="1">
    <location>
        <begin position="366"/>
        <end position="378"/>
    </location>
</feature>
<dbReference type="PANTHER" id="PTHR11216">
    <property type="entry name" value="EH DOMAIN"/>
    <property type="match status" value="1"/>
</dbReference>
<organism evidence="3 4">
    <name type="scientific">Oryzias javanicus</name>
    <name type="common">Javanese ricefish</name>
    <name type="synonym">Aplocheilus javanicus</name>
    <dbReference type="NCBI Taxonomy" id="123683"/>
    <lineage>
        <taxon>Eukaryota</taxon>
        <taxon>Metazoa</taxon>
        <taxon>Chordata</taxon>
        <taxon>Craniata</taxon>
        <taxon>Vertebrata</taxon>
        <taxon>Euteleostomi</taxon>
        <taxon>Actinopterygii</taxon>
        <taxon>Neopterygii</taxon>
        <taxon>Teleostei</taxon>
        <taxon>Neoteleostei</taxon>
        <taxon>Acanthomorphata</taxon>
        <taxon>Ovalentaria</taxon>
        <taxon>Atherinomorphae</taxon>
        <taxon>Beloniformes</taxon>
        <taxon>Adrianichthyidae</taxon>
        <taxon>Oryziinae</taxon>
        <taxon>Oryzias</taxon>
    </lineage>
</organism>
<dbReference type="SUPFAM" id="SSF47473">
    <property type="entry name" value="EF-hand"/>
    <property type="match status" value="2"/>
</dbReference>
<dbReference type="AlphaFoldDB" id="A0A437DH80"/>
<dbReference type="InterPro" id="IPR011992">
    <property type="entry name" value="EF-hand-dom_pair"/>
</dbReference>
<evidence type="ECO:0000313" key="3">
    <source>
        <dbReference type="EMBL" id="RVE74165.1"/>
    </source>
</evidence>
<reference evidence="3 4" key="1">
    <citation type="submission" date="2018-11" db="EMBL/GenBank/DDBJ databases">
        <authorList>
            <person name="Lopez-Roques C."/>
            <person name="Donnadieu C."/>
            <person name="Bouchez O."/>
            <person name="Klopp C."/>
            <person name="Cabau C."/>
            <person name="Zahm M."/>
        </authorList>
    </citation>
    <scope>NUCLEOTIDE SEQUENCE [LARGE SCALE GENOMIC DNA]</scope>
    <source>
        <strain evidence="3">RS831</strain>
        <tissue evidence="3">Whole body</tissue>
    </source>
</reference>
<evidence type="ECO:0000313" key="4">
    <source>
        <dbReference type="Proteomes" id="UP000283210"/>
    </source>
</evidence>
<dbReference type="Gene3D" id="1.10.238.10">
    <property type="entry name" value="EF-hand"/>
    <property type="match status" value="2"/>
</dbReference>
<feature type="region of interest" description="Disordered" evidence="1">
    <location>
        <begin position="158"/>
        <end position="183"/>
    </location>
</feature>
<evidence type="ECO:0000256" key="1">
    <source>
        <dbReference type="SAM" id="MobiDB-lite"/>
    </source>
</evidence>
<accession>A0A437DH80</accession>
<dbReference type="EMBL" id="CM012440">
    <property type="protein sequence ID" value="RVE74165.1"/>
    <property type="molecule type" value="Genomic_DNA"/>
</dbReference>
<feature type="compositionally biased region" description="Polar residues" evidence="1">
    <location>
        <begin position="542"/>
        <end position="561"/>
    </location>
</feature>
<dbReference type="SMART" id="SM00027">
    <property type="entry name" value="EH"/>
    <property type="match status" value="2"/>
</dbReference>
<feature type="compositionally biased region" description="Pro residues" evidence="1">
    <location>
        <begin position="479"/>
        <end position="488"/>
    </location>
</feature>
<proteinExistence type="predicted"/>
<feature type="region of interest" description="Disordered" evidence="1">
    <location>
        <begin position="334"/>
        <end position="382"/>
    </location>
</feature>
<gene>
    <name evidence="3" type="ORF">OJAV_G00038550</name>
</gene>
<name>A0A437DH80_ORYJA</name>
<feature type="compositionally biased region" description="Basic and acidic residues" evidence="1">
    <location>
        <begin position="516"/>
        <end position="530"/>
    </location>
</feature>
<sequence length="652" mass="71445">MDQESGAAVAAAAAASGASFISLSEHEQMYFSGLHGLCQADASGKLSSSKVAELLKASQLPAEALHKVTEVCGAKHLGYFGTAQFYVALKLLAAAQSGLPVRLESVTANLPLPRFVGLKAEPEMRYAAPPAAAELQCGSSVAAGTWSAADRSTFRHLEANPDRKEPWSPPRSPCSSPPRSPLTYRSYAHAKQRNGVEAQIPYESKASPRVKAPLEQLSFPGHYAGKASVEPPAAAQTCPSERDQQVVDECDSDPWRITEEQLEYYTNQFKTLQPDLDALILGGVAKNFFTKSKLPIPELSHIWELSDPGFLLHEDEIPDTPESAEPLIVFEDAETRSSQMDLSVKESPRKNARKQGLEEDSGAQGGSSLSQEEQTLPSSHRPEKHLVAEGKFSFLTSDKADAPPVSFRPEPPQDLDLHNRTKTRPRSHSSTSIEEAMKKAEEPPTPPPRPQKTHSRASSLDLNKLLQQGAPGVKSGWLLPPPALPPRPSASQVSHFTNVSEKPQSKVPQPNFADFSHFREEEESALKPEEPGVQSRFGLSSEDLTSISKQDVSGTCHSQAPQKPVRRKFHTENQNSETLPPPAVPFPLQDKPVQRAQAKQKREIQMAIRKNRETNAVLTRLNSELQQQLKVVHQERVTLETQLELLRPLAST</sequence>
<dbReference type="PROSITE" id="PS50031">
    <property type="entry name" value="EH"/>
    <property type="match status" value="2"/>
</dbReference>
<dbReference type="CDD" id="cd00052">
    <property type="entry name" value="EH"/>
    <property type="match status" value="1"/>
</dbReference>
<reference evidence="3 4" key="2">
    <citation type="submission" date="2019-01" db="EMBL/GenBank/DDBJ databases">
        <title>A chromosome length genome reference of the Java medaka (oryzias javanicus).</title>
        <authorList>
            <person name="Herpin A."/>
            <person name="Takehana Y."/>
            <person name="Naruse K."/>
            <person name="Ansai S."/>
            <person name="Kawaguchi M."/>
        </authorList>
    </citation>
    <scope>NUCLEOTIDE SEQUENCE [LARGE SCALE GENOMIC DNA]</scope>
    <source>
        <strain evidence="3">RS831</strain>
        <tissue evidence="3">Whole body</tissue>
    </source>
</reference>
<feature type="region of interest" description="Disordered" evidence="1">
    <location>
        <begin position="395"/>
        <end position="593"/>
    </location>
</feature>
<dbReference type="GO" id="GO:0005886">
    <property type="term" value="C:plasma membrane"/>
    <property type="evidence" value="ECO:0007669"/>
    <property type="project" value="TreeGrafter"/>
</dbReference>
<dbReference type="GO" id="GO:0006897">
    <property type="term" value="P:endocytosis"/>
    <property type="evidence" value="ECO:0007669"/>
    <property type="project" value="TreeGrafter"/>
</dbReference>
<feature type="compositionally biased region" description="Polar residues" evidence="1">
    <location>
        <begin position="489"/>
        <end position="508"/>
    </location>
</feature>
<dbReference type="OrthoDB" id="10045710at2759"/>
<dbReference type="GO" id="GO:0005737">
    <property type="term" value="C:cytoplasm"/>
    <property type="evidence" value="ECO:0007669"/>
    <property type="project" value="TreeGrafter"/>
</dbReference>
<dbReference type="InterPro" id="IPR000261">
    <property type="entry name" value="EH_dom"/>
</dbReference>
<dbReference type="Pfam" id="PF12763">
    <property type="entry name" value="EH"/>
    <property type="match status" value="2"/>
</dbReference>
<dbReference type="GO" id="GO:0016197">
    <property type="term" value="P:endosomal transport"/>
    <property type="evidence" value="ECO:0007669"/>
    <property type="project" value="TreeGrafter"/>
</dbReference>
<keyword evidence="4" id="KW-1185">Reference proteome</keyword>
<feature type="compositionally biased region" description="Pro residues" evidence="1">
    <location>
        <begin position="167"/>
        <end position="180"/>
    </location>
</feature>
<protein>
    <recommendedName>
        <fullName evidence="2">EH domain-containing protein</fullName>
    </recommendedName>
</protein>
<dbReference type="PANTHER" id="PTHR11216:SF64">
    <property type="entry name" value="RALBP1-ASSOCIATED EPS DOMAIN-CONTAINING PROTEIN 2"/>
    <property type="match status" value="1"/>
</dbReference>
<evidence type="ECO:0000259" key="2">
    <source>
        <dbReference type="PROSITE" id="PS50031"/>
    </source>
</evidence>